<feature type="domain" description="HTH tetR-type" evidence="2">
    <location>
        <begin position="21"/>
        <end position="62"/>
    </location>
</feature>
<dbReference type="InterPro" id="IPR039532">
    <property type="entry name" value="TetR_C_Firmicutes"/>
</dbReference>
<keyword evidence="1" id="KW-0238">DNA-binding</keyword>
<dbReference type="InterPro" id="IPR001647">
    <property type="entry name" value="HTH_TetR"/>
</dbReference>
<dbReference type="InterPro" id="IPR009057">
    <property type="entry name" value="Homeodomain-like_sf"/>
</dbReference>
<feature type="domain" description="Transcriptional regulator TetR C-terminal Firmicutes type" evidence="3">
    <location>
        <begin position="88"/>
        <end position="184"/>
    </location>
</feature>
<evidence type="ECO:0000256" key="1">
    <source>
        <dbReference type="ARBA" id="ARBA00023125"/>
    </source>
</evidence>
<evidence type="ECO:0000313" key="5">
    <source>
        <dbReference type="Proteomes" id="UP001161691"/>
    </source>
</evidence>
<evidence type="ECO:0000313" key="4">
    <source>
        <dbReference type="EMBL" id="MDI4645043.1"/>
    </source>
</evidence>
<dbReference type="Gene3D" id="1.10.357.10">
    <property type="entry name" value="Tetracycline Repressor, domain 2"/>
    <property type="match status" value="1"/>
</dbReference>
<evidence type="ECO:0000259" key="3">
    <source>
        <dbReference type="Pfam" id="PF14278"/>
    </source>
</evidence>
<dbReference type="Pfam" id="PF00440">
    <property type="entry name" value="TetR_N"/>
    <property type="match status" value="1"/>
</dbReference>
<comment type="caution">
    <text evidence="4">The sequence shown here is derived from an EMBL/GenBank/DDBJ whole genome shotgun (WGS) entry which is preliminary data.</text>
</comment>
<dbReference type="RefSeq" id="WP_282908005.1">
    <property type="nucleotide sequence ID" value="NZ_JAGRPV010000001.1"/>
</dbReference>
<dbReference type="Proteomes" id="UP001161691">
    <property type="component" value="Unassembled WGS sequence"/>
</dbReference>
<dbReference type="SUPFAM" id="SSF46689">
    <property type="entry name" value="Homeodomain-like"/>
    <property type="match status" value="1"/>
</dbReference>
<name>A0ABT6TDY7_9BACL</name>
<dbReference type="Pfam" id="PF14278">
    <property type="entry name" value="TetR_C_8"/>
    <property type="match status" value="1"/>
</dbReference>
<protein>
    <submittedName>
        <fullName evidence="4">TetR/AcrR family transcriptional regulator</fullName>
    </submittedName>
</protein>
<dbReference type="EMBL" id="JAGRPV010000001">
    <property type="protein sequence ID" value="MDI4645043.1"/>
    <property type="molecule type" value="Genomic_DNA"/>
</dbReference>
<proteinExistence type="predicted"/>
<organism evidence="4 5">
    <name type="scientific">Cohnella hashimotonis</name>
    <dbReference type="NCBI Taxonomy" id="2826895"/>
    <lineage>
        <taxon>Bacteria</taxon>
        <taxon>Bacillati</taxon>
        <taxon>Bacillota</taxon>
        <taxon>Bacilli</taxon>
        <taxon>Bacillales</taxon>
        <taxon>Paenibacillaceae</taxon>
        <taxon>Cohnella</taxon>
    </lineage>
</organism>
<gene>
    <name evidence="4" type="ORF">KB449_08735</name>
</gene>
<dbReference type="InterPro" id="IPR050624">
    <property type="entry name" value="HTH-type_Tx_Regulator"/>
</dbReference>
<dbReference type="PANTHER" id="PTHR43479:SF7">
    <property type="entry name" value="TETR-FAMILY TRANSCRIPTIONAL REGULATOR"/>
    <property type="match status" value="1"/>
</dbReference>
<evidence type="ECO:0000259" key="2">
    <source>
        <dbReference type="Pfam" id="PF00440"/>
    </source>
</evidence>
<dbReference type="PANTHER" id="PTHR43479">
    <property type="entry name" value="ACREF/ENVCD OPERON REPRESSOR-RELATED"/>
    <property type="match status" value="1"/>
</dbReference>
<keyword evidence="5" id="KW-1185">Reference proteome</keyword>
<sequence length="191" mass="22019">MTEAHPDIRVIRSLALMEQALLRILKEEGIKGLTVKHLCKTAGINRGTFYLHYRDIFHLIEETAFFQGLLGAFEPFDYQDLMNHPDQAYPPLIKAFQYLHLHAALFKTLICSGAPAELRERLQYLTGTRMYENFKKSVYGKSESADYAVAYLGNAQFGVIQHWFMTDRALPPEDIARLLTQFIRKSSYLVE</sequence>
<reference evidence="4" key="1">
    <citation type="submission" date="2023-04" db="EMBL/GenBank/DDBJ databases">
        <title>Comparative genomic analysis of Cohnella hashimotonis sp. nov., isolated from the International Space Station.</title>
        <authorList>
            <person name="Venkateswaran K."/>
            <person name="Simpson A."/>
        </authorList>
    </citation>
    <scope>NUCLEOTIDE SEQUENCE</scope>
    <source>
        <strain evidence="4">F6_2S_P_1</strain>
    </source>
</reference>
<accession>A0ABT6TDY7</accession>